<feature type="region of interest" description="Disordered" evidence="1">
    <location>
        <begin position="71"/>
        <end position="110"/>
    </location>
</feature>
<dbReference type="AlphaFoldDB" id="A0AAD4C7Q7"/>
<evidence type="ECO:0000256" key="1">
    <source>
        <dbReference type="SAM" id="MobiDB-lite"/>
    </source>
</evidence>
<accession>A0AAD4C7Q7</accession>
<name>A0AAD4C7Q7_BOLED</name>
<protein>
    <submittedName>
        <fullName evidence="2">Uncharacterized protein</fullName>
    </submittedName>
</protein>
<reference evidence="2" key="2">
    <citation type="journal article" date="2020" name="Nat. Commun.">
        <title>Large-scale genome sequencing of mycorrhizal fungi provides insights into the early evolution of symbiotic traits.</title>
        <authorList>
            <person name="Miyauchi S."/>
            <person name="Kiss E."/>
            <person name="Kuo A."/>
            <person name="Drula E."/>
            <person name="Kohler A."/>
            <person name="Sanchez-Garcia M."/>
            <person name="Morin E."/>
            <person name="Andreopoulos B."/>
            <person name="Barry K.W."/>
            <person name="Bonito G."/>
            <person name="Buee M."/>
            <person name="Carver A."/>
            <person name="Chen C."/>
            <person name="Cichocki N."/>
            <person name="Clum A."/>
            <person name="Culley D."/>
            <person name="Crous P.W."/>
            <person name="Fauchery L."/>
            <person name="Girlanda M."/>
            <person name="Hayes R.D."/>
            <person name="Keri Z."/>
            <person name="LaButti K."/>
            <person name="Lipzen A."/>
            <person name="Lombard V."/>
            <person name="Magnuson J."/>
            <person name="Maillard F."/>
            <person name="Murat C."/>
            <person name="Nolan M."/>
            <person name="Ohm R.A."/>
            <person name="Pangilinan J."/>
            <person name="Pereira M.F."/>
            <person name="Perotto S."/>
            <person name="Peter M."/>
            <person name="Pfister S."/>
            <person name="Riley R."/>
            <person name="Sitrit Y."/>
            <person name="Stielow J.B."/>
            <person name="Szollosi G."/>
            <person name="Zifcakova L."/>
            <person name="Stursova M."/>
            <person name="Spatafora J.W."/>
            <person name="Tedersoo L."/>
            <person name="Vaario L.M."/>
            <person name="Yamada A."/>
            <person name="Yan M."/>
            <person name="Wang P."/>
            <person name="Xu J."/>
            <person name="Bruns T."/>
            <person name="Baldrian P."/>
            <person name="Vilgalys R."/>
            <person name="Dunand C."/>
            <person name="Henrissat B."/>
            <person name="Grigoriev I.V."/>
            <person name="Hibbett D."/>
            <person name="Nagy L.G."/>
            <person name="Martin F.M."/>
        </authorList>
    </citation>
    <scope>NUCLEOTIDE SEQUENCE</scope>
    <source>
        <strain evidence="2">BED1</strain>
    </source>
</reference>
<gene>
    <name evidence="2" type="ORF">L210DRAFT_3638565</name>
</gene>
<comment type="caution">
    <text evidence="2">The sequence shown here is derived from an EMBL/GenBank/DDBJ whole genome shotgun (WGS) entry which is preliminary data.</text>
</comment>
<feature type="compositionally biased region" description="Basic residues" evidence="1">
    <location>
        <begin position="80"/>
        <end position="92"/>
    </location>
</feature>
<reference evidence="2" key="1">
    <citation type="submission" date="2019-10" db="EMBL/GenBank/DDBJ databases">
        <authorList>
            <consortium name="DOE Joint Genome Institute"/>
            <person name="Kuo A."/>
            <person name="Miyauchi S."/>
            <person name="Kiss E."/>
            <person name="Drula E."/>
            <person name="Kohler A."/>
            <person name="Sanchez-Garcia M."/>
            <person name="Andreopoulos B."/>
            <person name="Barry K.W."/>
            <person name="Bonito G."/>
            <person name="Buee M."/>
            <person name="Carver A."/>
            <person name="Chen C."/>
            <person name="Cichocki N."/>
            <person name="Clum A."/>
            <person name="Culley D."/>
            <person name="Crous P.W."/>
            <person name="Fauchery L."/>
            <person name="Girlanda M."/>
            <person name="Hayes R."/>
            <person name="Keri Z."/>
            <person name="LaButti K."/>
            <person name="Lipzen A."/>
            <person name="Lombard V."/>
            <person name="Magnuson J."/>
            <person name="Maillard F."/>
            <person name="Morin E."/>
            <person name="Murat C."/>
            <person name="Nolan M."/>
            <person name="Ohm R."/>
            <person name="Pangilinan J."/>
            <person name="Pereira M."/>
            <person name="Perotto S."/>
            <person name="Peter M."/>
            <person name="Riley R."/>
            <person name="Sitrit Y."/>
            <person name="Stielow B."/>
            <person name="Szollosi G."/>
            <person name="Zifcakova L."/>
            <person name="Stursova M."/>
            <person name="Spatafora J.W."/>
            <person name="Tedersoo L."/>
            <person name="Vaario L.-M."/>
            <person name="Yamada A."/>
            <person name="Yan M."/>
            <person name="Wang P."/>
            <person name="Xu J."/>
            <person name="Bruns T."/>
            <person name="Baldrian P."/>
            <person name="Vilgalys R."/>
            <person name="Henrissat B."/>
            <person name="Grigoriev I.V."/>
            <person name="Hibbett D."/>
            <person name="Nagy L.G."/>
            <person name="Martin F.M."/>
        </authorList>
    </citation>
    <scope>NUCLEOTIDE SEQUENCE</scope>
    <source>
        <strain evidence="2">BED1</strain>
    </source>
</reference>
<organism evidence="2 3">
    <name type="scientific">Boletus edulis BED1</name>
    <dbReference type="NCBI Taxonomy" id="1328754"/>
    <lineage>
        <taxon>Eukaryota</taxon>
        <taxon>Fungi</taxon>
        <taxon>Dikarya</taxon>
        <taxon>Basidiomycota</taxon>
        <taxon>Agaricomycotina</taxon>
        <taxon>Agaricomycetes</taxon>
        <taxon>Agaricomycetidae</taxon>
        <taxon>Boletales</taxon>
        <taxon>Boletineae</taxon>
        <taxon>Boletaceae</taxon>
        <taxon>Boletoideae</taxon>
        <taxon>Boletus</taxon>
    </lineage>
</organism>
<proteinExistence type="predicted"/>
<feature type="compositionally biased region" description="Polar residues" evidence="1">
    <location>
        <begin position="24"/>
        <end position="34"/>
    </location>
</feature>
<dbReference type="Proteomes" id="UP001194468">
    <property type="component" value="Unassembled WGS sequence"/>
</dbReference>
<keyword evidence="3" id="KW-1185">Reference proteome</keyword>
<evidence type="ECO:0000313" key="3">
    <source>
        <dbReference type="Proteomes" id="UP001194468"/>
    </source>
</evidence>
<evidence type="ECO:0000313" key="2">
    <source>
        <dbReference type="EMBL" id="KAF8451996.1"/>
    </source>
</evidence>
<dbReference type="EMBL" id="WHUW01000001">
    <property type="protein sequence ID" value="KAF8451996.1"/>
    <property type="molecule type" value="Genomic_DNA"/>
</dbReference>
<feature type="region of interest" description="Disordered" evidence="1">
    <location>
        <begin position="1"/>
        <end position="40"/>
    </location>
</feature>
<sequence>MTGLVKRLQDAAGTSPMLPRRFSGSASECTTLPQTPDHDVDMIDKELLALLEGSSESDSADVAEELLSDIPVLPGPRGGTRLKKRKKAKKHIPATEDGTTRVLSDGPHVG</sequence>